<protein>
    <recommendedName>
        <fullName evidence="4">Secreted protein</fullName>
    </recommendedName>
</protein>
<sequence>MAKEIKEGRHRRPKCFACFLAILCSLWKTVWDANTPCSGSVESRVRLRFCSKCICKEKEKRESEKKT</sequence>
<comment type="caution">
    <text evidence="2">The sequence shown here is derived from an EMBL/GenBank/DDBJ whole genome shotgun (WGS) entry which is preliminary data.</text>
</comment>
<keyword evidence="1" id="KW-0732">Signal</keyword>
<reference evidence="2" key="1">
    <citation type="submission" date="2016-11" db="EMBL/GenBank/DDBJ databases">
        <title>The genome of Nicotiana attenuata.</title>
        <authorList>
            <person name="Xu S."/>
            <person name="Brockmoeller T."/>
            <person name="Gaquerel E."/>
            <person name="Navarro A."/>
            <person name="Kuhl H."/>
            <person name="Gase K."/>
            <person name="Ling Z."/>
            <person name="Zhou W."/>
            <person name="Kreitzer C."/>
            <person name="Stanke M."/>
            <person name="Tang H."/>
            <person name="Lyons E."/>
            <person name="Pandey P."/>
            <person name="Pandey S.P."/>
            <person name="Timmermann B."/>
            <person name="Baldwin I.T."/>
        </authorList>
    </citation>
    <scope>NUCLEOTIDE SEQUENCE [LARGE SCALE GENOMIC DNA]</scope>
    <source>
        <strain evidence="2">UT</strain>
    </source>
</reference>
<dbReference type="Gramene" id="OIT39887">
    <property type="protein sequence ID" value="OIT39887"/>
    <property type="gene ID" value="A4A49_14869"/>
</dbReference>
<accession>A0A314LFH4</accession>
<evidence type="ECO:0000313" key="3">
    <source>
        <dbReference type="Proteomes" id="UP000187609"/>
    </source>
</evidence>
<organism evidence="2 3">
    <name type="scientific">Nicotiana attenuata</name>
    <name type="common">Coyote tobacco</name>
    <dbReference type="NCBI Taxonomy" id="49451"/>
    <lineage>
        <taxon>Eukaryota</taxon>
        <taxon>Viridiplantae</taxon>
        <taxon>Streptophyta</taxon>
        <taxon>Embryophyta</taxon>
        <taxon>Tracheophyta</taxon>
        <taxon>Spermatophyta</taxon>
        <taxon>Magnoliopsida</taxon>
        <taxon>eudicotyledons</taxon>
        <taxon>Gunneridae</taxon>
        <taxon>Pentapetalae</taxon>
        <taxon>asterids</taxon>
        <taxon>lamiids</taxon>
        <taxon>Solanales</taxon>
        <taxon>Solanaceae</taxon>
        <taxon>Nicotianoideae</taxon>
        <taxon>Nicotianeae</taxon>
        <taxon>Nicotiana</taxon>
    </lineage>
</organism>
<dbReference type="AlphaFoldDB" id="A0A314LFH4"/>
<evidence type="ECO:0008006" key="4">
    <source>
        <dbReference type="Google" id="ProtNLM"/>
    </source>
</evidence>
<keyword evidence="3" id="KW-1185">Reference proteome</keyword>
<proteinExistence type="predicted"/>
<evidence type="ECO:0000256" key="1">
    <source>
        <dbReference type="SAM" id="SignalP"/>
    </source>
</evidence>
<dbReference type="Proteomes" id="UP000187609">
    <property type="component" value="Unassembled WGS sequence"/>
</dbReference>
<evidence type="ECO:0000313" key="2">
    <source>
        <dbReference type="EMBL" id="OIT39887.1"/>
    </source>
</evidence>
<dbReference type="EMBL" id="MJEQ01000072">
    <property type="protein sequence ID" value="OIT39887.1"/>
    <property type="molecule type" value="Genomic_DNA"/>
</dbReference>
<feature type="signal peptide" evidence="1">
    <location>
        <begin position="1"/>
        <end position="32"/>
    </location>
</feature>
<gene>
    <name evidence="2" type="ORF">A4A49_14869</name>
</gene>
<feature type="chain" id="PRO_5016396677" description="Secreted protein" evidence="1">
    <location>
        <begin position="33"/>
        <end position="67"/>
    </location>
</feature>
<name>A0A314LFH4_NICAT</name>